<dbReference type="PROSITE" id="PS50893">
    <property type="entry name" value="ABC_TRANSPORTER_2"/>
    <property type="match status" value="1"/>
</dbReference>
<dbReference type="GO" id="GO:0005524">
    <property type="term" value="F:ATP binding"/>
    <property type="evidence" value="ECO:0007669"/>
    <property type="project" value="UniProtKB-KW"/>
</dbReference>
<dbReference type="InterPro" id="IPR027417">
    <property type="entry name" value="P-loop_NTPase"/>
</dbReference>
<dbReference type="Gene3D" id="3.40.50.300">
    <property type="entry name" value="P-loop containing nucleotide triphosphate hydrolases"/>
    <property type="match status" value="1"/>
</dbReference>
<evidence type="ECO:0000256" key="1">
    <source>
        <dbReference type="ARBA" id="ARBA00005417"/>
    </source>
</evidence>
<feature type="compositionally biased region" description="Basic and acidic residues" evidence="5">
    <location>
        <begin position="302"/>
        <end position="312"/>
    </location>
</feature>
<dbReference type="PROSITE" id="PS00211">
    <property type="entry name" value="ABC_TRANSPORTER_1"/>
    <property type="match status" value="1"/>
</dbReference>
<dbReference type="SUPFAM" id="SSF52540">
    <property type="entry name" value="P-loop containing nucleoside triphosphate hydrolases"/>
    <property type="match status" value="1"/>
</dbReference>
<dbReference type="Pfam" id="PF00005">
    <property type="entry name" value="ABC_tran"/>
    <property type="match status" value="1"/>
</dbReference>
<reference evidence="7 8" key="1">
    <citation type="submission" date="2020-01" db="EMBL/GenBank/DDBJ databases">
        <title>Natronorubrum sp. JWXQ-INN 674 isolated from Inner Mongolia Autonomous Region of China.</title>
        <authorList>
            <person name="Xue Q."/>
        </authorList>
    </citation>
    <scope>NUCLEOTIDE SEQUENCE [LARGE SCALE GENOMIC DNA]</scope>
    <source>
        <strain evidence="7 8">JWXQ-INN-674</strain>
    </source>
</reference>
<dbReference type="PANTHER" id="PTHR43776:SF7">
    <property type="entry name" value="D,D-DIPEPTIDE TRANSPORT ATP-BINDING PROTEIN DDPF-RELATED"/>
    <property type="match status" value="1"/>
</dbReference>
<gene>
    <name evidence="7" type="ORF">GS429_00290</name>
</gene>
<evidence type="ECO:0000256" key="4">
    <source>
        <dbReference type="ARBA" id="ARBA00022840"/>
    </source>
</evidence>
<feature type="region of interest" description="Disordered" evidence="5">
    <location>
        <begin position="297"/>
        <end position="320"/>
    </location>
</feature>
<dbReference type="AlphaFoldDB" id="A0A6B0VFI5"/>
<evidence type="ECO:0000313" key="7">
    <source>
        <dbReference type="EMBL" id="MXV60531.1"/>
    </source>
</evidence>
<feature type="domain" description="ABC transporter" evidence="6">
    <location>
        <begin position="56"/>
        <end position="295"/>
    </location>
</feature>
<comment type="similarity">
    <text evidence="1">Belongs to the ABC transporter superfamily.</text>
</comment>
<dbReference type="SMART" id="SM00382">
    <property type="entry name" value="AAA"/>
    <property type="match status" value="1"/>
</dbReference>
<sequence length="450" mass="49846">MTASGEFETGDANRHSGTATGTTDSTDDVLLKVDGLSKHFPVESGLFSGLNVSWDGRVPSVGYGREYLKAVDDVSFEIRRGETLGLVGESGCGKSTLARTILRLLEPSSGSIEFEGRDITTLGGEDLRQQRRNMQMVFQDPQSSLNPRQKIGQIVEEPLKTHGLLDDEGRETRARELLERVGLDSDHYNRYPHEFSGGQRQRVNLARALALDPDLIICDEPVASLDVSIQAQVLNTMTELQEEFGLTYLFIAHDLSVIRQISDRVAVMYLGKIVELGNKEAVYENPKHPYTKALLDSIPVPDPRKRSERETLGGDLPSPVNPPSGCRFRTRCPELIAPDAYDFSDAEWAALRELIRTIDRQLVEPSPPEALRRQFLNDVDLPAAADESVERALELFADGEPDRAAELLSESFVAPSVCARDVPSYEVDSTNGTEARFVACHRYAEETPTE</sequence>
<dbReference type="InterPro" id="IPR017871">
    <property type="entry name" value="ABC_transporter-like_CS"/>
</dbReference>
<dbReference type="InterPro" id="IPR003593">
    <property type="entry name" value="AAA+_ATPase"/>
</dbReference>
<dbReference type="Pfam" id="PF08352">
    <property type="entry name" value="oligo_HPY"/>
    <property type="match status" value="1"/>
</dbReference>
<dbReference type="PANTHER" id="PTHR43776">
    <property type="entry name" value="TRANSPORT ATP-BINDING PROTEIN"/>
    <property type="match status" value="1"/>
</dbReference>
<dbReference type="OrthoDB" id="18209at2157"/>
<dbReference type="GO" id="GO:0015833">
    <property type="term" value="P:peptide transport"/>
    <property type="evidence" value="ECO:0007669"/>
    <property type="project" value="InterPro"/>
</dbReference>
<dbReference type="InterPro" id="IPR013563">
    <property type="entry name" value="Oligopep_ABC_C"/>
</dbReference>
<evidence type="ECO:0000313" key="8">
    <source>
        <dbReference type="Proteomes" id="UP000434101"/>
    </source>
</evidence>
<evidence type="ECO:0000259" key="6">
    <source>
        <dbReference type="PROSITE" id="PS50893"/>
    </source>
</evidence>
<keyword evidence="4 7" id="KW-0067">ATP-binding</keyword>
<feature type="region of interest" description="Disordered" evidence="5">
    <location>
        <begin position="1"/>
        <end position="26"/>
    </location>
</feature>
<dbReference type="NCBIfam" id="TIGR01727">
    <property type="entry name" value="oligo_HPY"/>
    <property type="match status" value="1"/>
</dbReference>
<organism evidence="7 8">
    <name type="scientific">Natronorubrum halalkaliphilum</name>
    <dbReference type="NCBI Taxonomy" id="2691917"/>
    <lineage>
        <taxon>Archaea</taxon>
        <taxon>Methanobacteriati</taxon>
        <taxon>Methanobacteriota</taxon>
        <taxon>Stenosarchaea group</taxon>
        <taxon>Halobacteria</taxon>
        <taxon>Halobacteriales</taxon>
        <taxon>Natrialbaceae</taxon>
        <taxon>Natronorubrum</taxon>
    </lineage>
</organism>
<dbReference type="GO" id="GO:0055085">
    <property type="term" value="P:transmembrane transport"/>
    <property type="evidence" value="ECO:0007669"/>
    <property type="project" value="UniProtKB-ARBA"/>
</dbReference>
<evidence type="ECO:0000256" key="3">
    <source>
        <dbReference type="ARBA" id="ARBA00022741"/>
    </source>
</evidence>
<name>A0A6B0VFI5_9EURY</name>
<dbReference type="InterPro" id="IPR050319">
    <property type="entry name" value="ABC_transp_ATP-bind"/>
</dbReference>
<evidence type="ECO:0000256" key="2">
    <source>
        <dbReference type="ARBA" id="ARBA00022448"/>
    </source>
</evidence>
<dbReference type="InterPro" id="IPR003439">
    <property type="entry name" value="ABC_transporter-like_ATP-bd"/>
</dbReference>
<proteinExistence type="inferred from homology"/>
<comment type="caution">
    <text evidence="7">The sequence shown here is derived from an EMBL/GenBank/DDBJ whole genome shotgun (WGS) entry which is preliminary data.</text>
</comment>
<dbReference type="EMBL" id="WUYX01000003">
    <property type="protein sequence ID" value="MXV60531.1"/>
    <property type="molecule type" value="Genomic_DNA"/>
</dbReference>
<dbReference type="RefSeq" id="WP_160061569.1">
    <property type="nucleotide sequence ID" value="NZ_WUYX01000003.1"/>
</dbReference>
<keyword evidence="3" id="KW-0547">Nucleotide-binding</keyword>
<keyword evidence="8" id="KW-1185">Reference proteome</keyword>
<dbReference type="GO" id="GO:0016887">
    <property type="term" value="F:ATP hydrolysis activity"/>
    <property type="evidence" value="ECO:0007669"/>
    <property type="project" value="InterPro"/>
</dbReference>
<dbReference type="FunFam" id="3.40.50.300:FF:000016">
    <property type="entry name" value="Oligopeptide ABC transporter ATP-binding component"/>
    <property type="match status" value="1"/>
</dbReference>
<protein>
    <submittedName>
        <fullName evidence="7">ATP-binding cassette domain-containing protein</fullName>
    </submittedName>
</protein>
<dbReference type="Proteomes" id="UP000434101">
    <property type="component" value="Unassembled WGS sequence"/>
</dbReference>
<dbReference type="CDD" id="cd03257">
    <property type="entry name" value="ABC_NikE_OppD_transporters"/>
    <property type="match status" value="1"/>
</dbReference>
<keyword evidence="2" id="KW-0813">Transport</keyword>
<accession>A0A6B0VFI5</accession>
<evidence type="ECO:0000256" key="5">
    <source>
        <dbReference type="SAM" id="MobiDB-lite"/>
    </source>
</evidence>